<sequence length="42" mass="5212">MRIPLILKITAFLRRRREWKERVEWSTGLKTEDWLIKGNKKD</sequence>
<dbReference type="EMBL" id="BARV01004482">
    <property type="protein sequence ID" value="GAI18093.1"/>
    <property type="molecule type" value="Genomic_DNA"/>
</dbReference>
<accession>X1LG80</accession>
<evidence type="ECO:0000313" key="1">
    <source>
        <dbReference type="EMBL" id="GAI18093.1"/>
    </source>
</evidence>
<protein>
    <submittedName>
        <fullName evidence="1">Uncharacterized protein</fullName>
    </submittedName>
</protein>
<reference evidence="1" key="1">
    <citation type="journal article" date="2014" name="Front. Microbiol.">
        <title>High frequency of phylogenetically diverse reductive dehalogenase-homologous genes in deep subseafloor sedimentary metagenomes.</title>
        <authorList>
            <person name="Kawai M."/>
            <person name="Futagami T."/>
            <person name="Toyoda A."/>
            <person name="Takaki Y."/>
            <person name="Nishi S."/>
            <person name="Hori S."/>
            <person name="Arai W."/>
            <person name="Tsubouchi T."/>
            <person name="Morono Y."/>
            <person name="Uchiyama I."/>
            <person name="Ito T."/>
            <person name="Fujiyama A."/>
            <person name="Inagaki F."/>
            <person name="Takami H."/>
        </authorList>
    </citation>
    <scope>NUCLEOTIDE SEQUENCE</scope>
    <source>
        <strain evidence="1">Expedition CK06-06</strain>
    </source>
</reference>
<gene>
    <name evidence="1" type="ORF">S06H3_09921</name>
</gene>
<name>X1LG80_9ZZZZ</name>
<dbReference type="AlphaFoldDB" id="X1LG80"/>
<comment type="caution">
    <text evidence="1">The sequence shown here is derived from an EMBL/GenBank/DDBJ whole genome shotgun (WGS) entry which is preliminary data.</text>
</comment>
<organism evidence="1">
    <name type="scientific">marine sediment metagenome</name>
    <dbReference type="NCBI Taxonomy" id="412755"/>
    <lineage>
        <taxon>unclassified sequences</taxon>
        <taxon>metagenomes</taxon>
        <taxon>ecological metagenomes</taxon>
    </lineage>
</organism>
<proteinExistence type="predicted"/>